<feature type="compositionally biased region" description="Low complexity" evidence="1">
    <location>
        <begin position="237"/>
        <end position="258"/>
    </location>
</feature>
<evidence type="ECO:0000313" key="3">
    <source>
        <dbReference type="Proteomes" id="UP001501265"/>
    </source>
</evidence>
<proteinExistence type="predicted"/>
<reference evidence="3" key="1">
    <citation type="journal article" date="2019" name="Int. J. Syst. Evol. Microbiol.">
        <title>The Global Catalogue of Microorganisms (GCM) 10K type strain sequencing project: providing services to taxonomists for standard genome sequencing and annotation.</title>
        <authorList>
            <consortium name="The Broad Institute Genomics Platform"/>
            <consortium name="The Broad Institute Genome Sequencing Center for Infectious Disease"/>
            <person name="Wu L."/>
            <person name="Ma J."/>
        </authorList>
    </citation>
    <scope>NUCLEOTIDE SEQUENCE [LARGE SCALE GENOMIC DNA]</scope>
    <source>
        <strain evidence="3">JCM 18081</strain>
    </source>
</reference>
<gene>
    <name evidence="2" type="primary">slbR_1</name>
    <name evidence="2" type="ORF">GCM10023220_13950</name>
</gene>
<keyword evidence="3" id="KW-1185">Reference proteome</keyword>
<evidence type="ECO:0000256" key="1">
    <source>
        <dbReference type="SAM" id="MobiDB-lite"/>
    </source>
</evidence>
<comment type="caution">
    <text evidence="2">The sequence shown here is derived from an EMBL/GenBank/DDBJ whole genome shotgun (WGS) entry which is preliminary data.</text>
</comment>
<dbReference type="EMBL" id="BAABIG010000013">
    <property type="protein sequence ID" value="GAA4790064.1"/>
    <property type="molecule type" value="Genomic_DNA"/>
</dbReference>
<dbReference type="Gene3D" id="1.10.10.10">
    <property type="entry name" value="Winged helix-like DNA-binding domain superfamily/Winged helix DNA-binding domain"/>
    <property type="match status" value="1"/>
</dbReference>
<feature type="compositionally biased region" description="Low complexity" evidence="1">
    <location>
        <begin position="152"/>
        <end position="164"/>
    </location>
</feature>
<evidence type="ECO:0000313" key="2">
    <source>
        <dbReference type="EMBL" id="GAA4790064.1"/>
    </source>
</evidence>
<dbReference type="InterPro" id="IPR036388">
    <property type="entry name" value="WH-like_DNA-bd_sf"/>
</dbReference>
<accession>A0ABP9B616</accession>
<feature type="compositionally biased region" description="Basic and acidic residues" evidence="1">
    <location>
        <begin position="116"/>
        <end position="142"/>
    </location>
</feature>
<feature type="region of interest" description="Disordered" evidence="1">
    <location>
        <begin position="69"/>
        <end position="164"/>
    </location>
</feature>
<feature type="compositionally biased region" description="Low complexity" evidence="1">
    <location>
        <begin position="94"/>
        <end position="111"/>
    </location>
</feature>
<dbReference type="Proteomes" id="UP001501265">
    <property type="component" value="Unassembled WGS sequence"/>
</dbReference>
<protein>
    <submittedName>
        <fullName evidence="2">Gamma-butyrolactone-binding regulator SlbR</fullName>
    </submittedName>
</protein>
<feature type="region of interest" description="Disordered" evidence="1">
    <location>
        <begin position="223"/>
        <end position="258"/>
    </location>
</feature>
<sequence>MSENTAHDTHDVHAAQLSSQYTVQVADDLKRNAAEQERIAREIDGLRRRLAALRHDHTVLLAMRQALGSPAASDSADPDATESAAVPAPRKKATAASRRTTKAKGATGGKAVSRKATSEKATSEKAASEKVTSEKVASEKAGEPAAAERSSAQAPQVAQATRATRATRARFTLIELVRTHLAAAGGPRSAAEVTAALVREHPDRTLKPTVVRTTLEALVAKNQARRAKQGSSVRYTAPAAPESAARAGSRAQSAEGDA</sequence>
<dbReference type="RefSeq" id="WP_345618030.1">
    <property type="nucleotide sequence ID" value="NZ_BAABIG010000013.1"/>
</dbReference>
<name>A0ABP9B616_9ACTN</name>
<organism evidence="2 3">
    <name type="scientific">Streptomyces ziwulingensis</name>
    <dbReference type="NCBI Taxonomy" id="1045501"/>
    <lineage>
        <taxon>Bacteria</taxon>
        <taxon>Bacillati</taxon>
        <taxon>Actinomycetota</taxon>
        <taxon>Actinomycetes</taxon>
        <taxon>Kitasatosporales</taxon>
        <taxon>Streptomycetaceae</taxon>
        <taxon>Streptomyces</taxon>
    </lineage>
</organism>